<feature type="transmembrane region" description="Helical" evidence="6">
    <location>
        <begin position="163"/>
        <end position="184"/>
    </location>
</feature>
<comment type="caution">
    <text evidence="8">The sequence shown here is derived from an EMBL/GenBank/DDBJ whole genome shotgun (WGS) entry which is preliminary data.</text>
</comment>
<dbReference type="PROSITE" id="PS50850">
    <property type="entry name" value="MFS"/>
    <property type="match status" value="1"/>
</dbReference>
<feature type="transmembrane region" description="Helical" evidence="6">
    <location>
        <begin position="78"/>
        <end position="96"/>
    </location>
</feature>
<feature type="domain" description="Major facilitator superfamily (MFS) profile" evidence="7">
    <location>
        <begin position="10"/>
        <end position="397"/>
    </location>
</feature>
<keyword evidence="3 6" id="KW-0812">Transmembrane</keyword>
<feature type="transmembrane region" description="Helical" evidence="6">
    <location>
        <begin position="102"/>
        <end position="122"/>
    </location>
</feature>
<gene>
    <name evidence="8" type="ORF">HKX40_05505</name>
</gene>
<dbReference type="PANTHER" id="PTHR42718:SF9">
    <property type="entry name" value="MAJOR FACILITATOR SUPERFAMILY MULTIDRUG TRANSPORTER MFSC"/>
    <property type="match status" value="1"/>
</dbReference>
<dbReference type="InterPro" id="IPR036259">
    <property type="entry name" value="MFS_trans_sf"/>
</dbReference>
<evidence type="ECO:0000256" key="1">
    <source>
        <dbReference type="ARBA" id="ARBA00004141"/>
    </source>
</evidence>
<accession>A0A7Y4P5A3</accession>
<dbReference type="EMBL" id="JABGBO010000005">
    <property type="protein sequence ID" value="NOL49588.1"/>
    <property type="molecule type" value="Genomic_DNA"/>
</dbReference>
<feature type="transmembrane region" description="Helical" evidence="6">
    <location>
        <begin position="49"/>
        <end position="66"/>
    </location>
</feature>
<comment type="subcellular location">
    <subcellularLocation>
        <location evidence="1">Membrane</location>
        <topology evidence="1">Multi-pass membrane protein</topology>
    </subcellularLocation>
</comment>
<evidence type="ECO:0000256" key="3">
    <source>
        <dbReference type="ARBA" id="ARBA00022692"/>
    </source>
</evidence>
<feature type="transmembrane region" description="Helical" evidence="6">
    <location>
        <begin position="306"/>
        <end position="326"/>
    </location>
</feature>
<feature type="transmembrane region" description="Helical" evidence="6">
    <location>
        <begin position="338"/>
        <end position="357"/>
    </location>
</feature>
<dbReference type="GO" id="GO:0022857">
    <property type="term" value="F:transmembrane transporter activity"/>
    <property type="evidence" value="ECO:0007669"/>
    <property type="project" value="InterPro"/>
</dbReference>
<name>A0A7Y4P5A3_9BURK</name>
<dbReference type="InterPro" id="IPR011701">
    <property type="entry name" value="MFS"/>
</dbReference>
<evidence type="ECO:0000256" key="4">
    <source>
        <dbReference type="ARBA" id="ARBA00022989"/>
    </source>
</evidence>
<keyword evidence="4 6" id="KW-1133">Transmembrane helix</keyword>
<dbReference type="RefSeq" id="WP_171588573.1">
    <property type="nucleotide sequence ID" value="NZ_JABGBO010000005.1"/>
</dbReference>
<dbReference type="SUPFAM" id="SSF103473">
    <property type="entry name" value="MFS general substrate transporter"/>
    <property type="match status" value="1"/>
</dbReference>
<evidence type="ECO:0000259" key="7">
    <source>
        <dbReference type="PROSITE" id="PS50850"/>
    </source>
</evidence>
<dbReference type="Pfam" id="PF07690">
    <property type="entry name" value="MFS_1"/>
    <property type="match status" value="1"/>
</dbReference>
<dbReference type="Proteomes" id="UP000541421">
    <property type="component" value="Unassembled WGS sequence"/>
</dbReference>
<sequence>MPTKSSTLPLSVAIILAATVPQFGMNIITPALPQIGTFFGVDIDTLPLLITSYLAGYAIAVLFAGIMAERYNLKTLQLWTSFLFALSSIACCYAPTMEILLGLRFIQALLGCGVTVLARLMVQRTYPSEQHIGIITALALAVAISPVIAPVIGGVLIENSTWTLLFYVLAAMGILAGILVWCFVPTLPVSAQTNKVPIHSIFQQCFQSIKGSDFSLYLWSISLVSMSQIAFVSASASVMQNTLQISPKFYGLLLAIIAVGFVIGTQITRTQVPKHGLPFIYKIAGIVSALSCMLMASLTLLYPTHYLGLILPMFGIMLTVGLIVPASQAGLLRIKTLYSGYLASLFFFSQIMLSTLYGSISKLFAIETVWQLAMFTVIPSLVFCGVIMLNMKRLRQYN</sequence>
<feature type="transmembrane region" description="Helical" evidence="6">
    <location>
        <begin position="369"/>
        <end position="389"/>
    </location>
</feature>
<feature type="transmembrane region" description="Helical" evidence="6">
    <location>
        <begin position="249"/>
        <end position="267"/>
    </location>
</feature>
<evidence type="ECO:0000313" key="9">
    <source>
        <dbReference type="Proteomes" id="UP000541421"/>
    </source>
</evidence>
<evidence type="ECO:0000256" key="5">
    <source>
        <dbReference type="ARBA" id="ARBA00023136"/>
    </source>
</evidence>
<feature type="transmembrane region" description="Helical" evidence="6">
    <location>
        <begin position="134"/>
        <end position="157"/>
    </location>
</feature>
<dbReference type="PANTHER" id="PTHR42718">
    <property type="entry name" value="MAJOR FACILITATOR SUPERFAMILY MULTIDRUG TRANSPORTER MFSC"/>
    <property type="match status" value="1"/>
</dbReference>
<keyword evidence="5 6" id="KW-0472">Membrane</keyword>
<feature type="transmembrane region" description="Helical" evidence="6">
    <location>
        <begin position="216"/>
        <end position="237"/>
    </location>
</feature>
<feature type="transmembrane region" description="Helical" evidence="6">
    <location>
        <begin position="279"/>
        <end position="300"/>
    </location>
</feature>
<keyword evidence="9" id="KW-1185">Reference proteome</keyword>
<organism evidence="8 9">
    <name type="scientific">Pelistega europaea</name>
    <dbReference type="NCBI Taxonomy" id="106147"/>
    <lineage>
        <taxon>Bacteria</taxon>
        <taxon>Pseudomonadati</taxon>
        <taxon>Pseudomonadota</taxon>
        <taxon>Betaproteobacteria</taxon>
        <taxon>Burkholderiales</taxon>
        <taxon>Alcaligenaceae</taxon>
        <taxon>Pelistega</taxon>
    </lineage>
</organism>
<proteinExistence type="predicted"/>
<dbReference type="AlphaFoldDB" id="A0A7Y4P5A3"/>
<evidence type="ECO:0000256" key="6">
    <source>
        <dbReference type="SAM" id="Phobius"/>
    </source>
</evidence>
<keyword evidence="2" id="KW-0813">Transport</keyword>
<dbReference type="Gene3D" id="1.20.1720.10">
    <property type="entry name" value="Multidrug resistance protein D"/>
    <property type="match status" value="1"/>
</dbReference>
<protein>
    <submittedName>
        <fullName evidence="8">MFS transporter</fullName>
    </submittedName>
</protein>
<evidence type="ECO:0000256" key="2">
    <source>
        <dbReference type="ARBA" id="ARBA00022448"/>
    </source>
</evidence>
<evidence type="ECO:0000313" key="8">
    <source>
        <dbReference type="EMBL" id="NOL49588.1"/>
    </source>
</evidence>
<dbReference type="GO" id="GO:0016020">
    <property type="term" value="C:membrane"/>
    <property type="evidence" value="ECO:0007669"/>
    <property type="project" value="UniProtKB-SubCell"/>
</dbReference>
<dbReference type="InterPro" id="IPR020846">
    <property type="entry name" value="MFS_dom"/>
</dbReference>
<reference evidence="8 9" key="1">
    <citation type="submission" date="2020-05" db="EMBL/GenBank/DDBJ databases">
        <authorList>
            <person name="Niu N."/>
        </authorList>
    </citation>
    <scope>NUCLEOTIDE SEQUENCE [LARGE SCALE GENOMIC DNA]</scope>
    <source>
        <strain evidence="8 9">LMG10982</strain>
    </source>
</reference>